<evidence type="ECO:0000256" key="1">
    <source>
        <dbReference type="SAM" id="MobiDB-lite"/>
    </source>
</evidence>
<dbReference type="Pfam" id="PF19445">
    <property type="entry name" value="eIF3h_C"/>
    <property type="match status" value="1"/>
</dbReference>
<dbReference type="STRING" id="441375.B6ACC0"/>
<dbReference type="RefSeq" id="XP_002140525.1">
    <property type="nucleotide sequence ID" value="XM_002140489.1"/>
</dbReference>
<feature type="domain" description="JAB1/MPN/MOV34 metalloenzyme" evidence="2">
    <location>
        <begin position="106"/>
        <end position="212"/>
    </location>
</feature>
<dbReference type="GO" id="GO:0003743">
    <property type="term" value="F:translation initiation factor activity"/>
    <property type="evidence" value="ECO:0007669"/>
    <property type="project" value="InterPro"/>
</dbReference>
<evidence type="ECO:0000259" key="3">
    <source>
        <dbReference type="Pfam" id="PF19445"/>
    </source>
</evidence>
<accession>B6ACC0</accession>
<feature type="compositionally biased region" description="Low complexity" evidence="1">
    <location>
        <begin position="53"/>
        <end position="95"/>
    </location>
</feature>
<dbReference type="Proteomes" id="UP000001460">
    <property type="component" value="Unassembled WGS sequence"/>
</dbReference>
<feature type="region of interest" description="Disordered" evidence="1">
    <location>
        <begin position="1"/>
        <end position="95"/>
    </location>
</feature>
<sequence>MSNRDTTFNIGSGTLSGNNQIVRTQSGWGNRLSEEREDKETIAVNTNPRNNYQQQSQSQSNPQTQIQITQSQSIQQPQLPQMQSQQVHNQHNQNYYKHQSSRTILNTVEIDVSVLLRIIKHCMESYQTMNASGQLLGMEYGNKLEITTSFQLPTREDLLSSLASHYHNNKIDKYDKIDIEERILEEIDKYQTSMVELMHEMRSDCLVLGWYQIIRLDDFQDPGIVSTLLSYHSNAECKSAIFLGIDSELLIQGKQNAFKAYTLGNEYLSRIKEYDDNYSIIKGIEFEDILIEIPIYIKYPVLSEAFLLDWATFDILQSTIDFIELPSSHKNNLEFSDKSLLNLADSIDILSIEQERFIKNHRDYMKQQYLVKQMAERKRIENEQRKLKGENPLPIDTESIKKIDPPNPLPVILMSKYVDTQCRDINSNAIEGLSKLLIRNMPSN</sequence>
<name>B6ACC0_CRYMR</name>
<dbReference type="GO" id="GO:0008237">
    <property type="term" value="F:metallopeptidase activity"/>
    <property type="evidence" value="ECO:0007669"/>
    <property type="project" value="InterPro"/>
</dbReference>
<dbReference type="Gene3D" id="3.40.140.10">
    <property type="entry name" value="Cytidine Deaminase, domain 2"/>
    <property type="match status" value="1"/>
</dbReference>
<dbReference type="Pfam" id="PF01398">
    <property type="entry name" value="JAB"/>
    <property type="match status" value="1"/>
</dbReference>
<organism evidence="4 5">
    <name type="scientific">Cryptosporidium muris (strain RN66)</name>
    <dbReference type="NCBI Taxonomy" id="441375"/>
    <lineage>
        <taxon>Eukaryota</taxon>
        <taxon>Sar</taxon>
        <taxon>Alveolata</taxon>
        <taxon>Apicomplexa</taxon>
        <taxon>Conoidasida</taxon>
        <taxon>Coccidia</taxon>
        <taxon>Eucoccidiorida</taxon>
        <taxon>Eimeriorina</taxon>
        <taxon>Cryptosporidiidae</taxon>
        <taxon>Cryptosporidium</taxon>
    </lineage>
</organism>
<dbReference type="GeneID" id="6995505"/>
<proteinExistence type="predicted"/>
<dbReference type="SUPFAM" id="SSF81995">
    <property type="entry name" value="beta-sandwich domain of Sec23/24"/>
    <property type="match status" value="1"/>
</dbReference>
<dbReference type="InterPro" id="IPR045810">
    <property type="entry name" value="eIF3h_C"/>
</dbReference>
<dbReference type="EMBL" id="DS989728">
    <property type="protein sequence ID" value="EEA06176.1"/>
    <property type="molecule type" value="Genomic_DNA"/>
</dbReference>
<evidence type="ECO:0000313" key="5">
    <source>
        <dbReference type="Proteomes" id="UP000001460"/>
    </source>
</evidence>
<dbReference type="eggNOG" id="KOG1560">
    <property type="taxonomic scope" value="Eukaryota"/>
</dbReference>
<dbReference type="OrthoDB" id="10265695at2759"/>
<dbReference type="InterPro" id="IPR027524">
    <property type="entry name" value="eIF3h"/>
</dbReference>
<dbReference type="VEuPathDB" id="CryptoDB:CMU_019330"/>
<evidence type="ECO:0000259" key="2">
    <source>
        <dbReference type="Pfam" id="PF01398"/>
    </source>
</evidence>
<dbReference type="InterPro" id="IPR000555">
    <property type="entry name" value="JAMM/MPN+_dom"/>
</dbReference>
<dbReference type="CDD" id="cd08065">
    <property type="entry name" value="MPN_eIF3h"/>
    <property type="match status" value="1"/>
</dbReference>
<dbReference type="AlphaFoldDB" id="B6ACC0"/>
<evidence type="ECO:0000313" key="4">
    <source>
        <dbReference type="EMBL" id="EEA06176.1"/>
    </source>
</evidence>
<keyword evidence="5" id="KW-1185">Reference proteome</keyword>
<feature type="domain" description="eIF3h C-terminal" evidence="3">
    <location>
        <begin position="257"/>
        <end position="438"/>
    </location>
</feature>
<protein>
    <submittedName>
        <fullName evidence="4">Uncharacterized protein</fullName>
    </submittedName>
</protein>
<reference evidence="4" key="1">
    <citation type="submission" date="2008-06" db="EMBL/GenBank/DDBJ databases">
        <authorList>
            <person name="Lorenzi H."/>
            <person name="Inman J."/>
            <person name="Miller J."/>
            <person name="Schobel S."/>
            <person name="Amedeo P."/>
            <person name="Caler E.V."/>
            <person name="da Silva J."/>
        </authorList>
    </citation>
    <scope>NUCLEOTIDE SEQUENCE [LARGE SCALE GENOMIC DNA]</scope>
    <source>
        <strain evidence="4">RN66</strain>
    </source>
</reference>
<feature type="compositionally biased region" description="Polar residues" evidence="1">
    <location>
        <begin position="43"/>
        <end position="52"/>
    </location>
</feature>
<feature type="compositionally biased region" description="Polar residues" evidence="1">
    <location>
        <begin position="1"/>
        <end position="28"/>
    </location>
</feature>
<feature type="compositionally biased region" description="Basic and acidic residues" evidence="1">
    <location>
        <begin position="32"/>
        <end position="41"/>
    </location>
</feature>
<gene>
    <name evidence="4" type="ORF">CMU_019330</name>
</gene>
<dbReference type="GO" id="GO:0005852">
    <property type="term" value="C:eukaryotic translation initiation factor 3 complex"/>
    <property type="evidence" value="ECO:0007669"/>
    <property type="project" value="InterPro"/>
</dbReference>